<comment type="caution">
    <text evidence="1">The sequence shown here is derived from an EMBL/GenBank/DDBJ whole genome shotgun (WGS) entry which is preliminary data.</text>
</comment>
<protein>
    <recommendedName>
        <fullName evidence="3">Pentatricopeptide repeat domain containing protein</fullName>
    </recommendedName>
</protein>
<organism evidence="1 2">
    <name type="scientific">Trypanosoma equiperdum</name>
    <dbReference type="NCBI Taxonomy" id="5694"/>
    <lineage>
        <taxon>Eukaryota</taxon>
        <taxon>Discoba</taxon>
        <taxon>Euglenozoa</taxon>
        <taxon>Kinetoplastea</taxon>
        <taxon>Metakinetoplastina</taxon>
        <taxon>Trypanosomatida</taxon>
        <taxon>Trypanosomatidae</taxon>
        <taxon>Trypanosoma</taxon>
    </lineage>
</organism>
<evidence type="ECO:0008006" key="3">
    <source>
        <dbReference type="Google" id="ProtNLM"/>
    </source>
</evidence>
<dbReference type="EMBL" id="CZPT02000522">
    <property type="protein sequence ID" value="SCU66222.1"/>
    <property type="molecule type" value="Genomic_DNA"/>
</dbReference>
<accession>A0A1G4I3E9</accession>
<proteinExistence type="predicted"/>
<dbReference type="AlphaFoldDB" id="A0A1G4I3E9"/>
<keyword evidence="2" id="KW-1185">Reference proteome</keyword>
<dbReference type="InterPro" id="IPR011990">
    <property type="entry name" value="TPR-like_helical_dom_sf"/>
</dbReference>
<name>A0A1G4I3E9_TRYEQ</name>
<reference evidence="1" key="1">
    <citation type="submission" date="2016-09" db="EMBL/GenBank/DDBJ databases">
        <authorList>
            <person name="Hebert L."/>
            <person name="Moumen B."/>
        </authorList>
    </citation>
    <scope>NUCLEOTIDE SEQUENCE [LARGE SCALE GENOMIC DNA]</scope>
    <source>
        <strain evidence="1">OVI</strain>
    </source>
</reference>
<sequence>MIHRSLRSSYFSIHVTKPQRVLLMGYRQCASSAAAPLINAKGAGVSPQKDEVRSTCQELRRVMASLLEDRQCLYRDAVLSAALDPYRSKLQSLLEGNDSFGGSTETPKSLTLGKLLECRDGWAAQVGGDAISLVDFYNAFLLSALVNSHADVQLVLDCMQQHDHMDPTAETYVTIMHSFTAQRKGPNPVAGDTAFHYFGHALKTRGEGFITPELWSAVFVVCAVTGAAGKLLDQWWELLLKTCKEGSSPLPYGAVHAALTWCSSKGDVERVMRYFNTANSNSMVAFDQNDVPHVIGSGSLTTRSSDQVVQQCQLRLLVKLMVTAKAIELDGGLRALVVKDVRRLIDPEVLRAAPWGIINDLLSGLSLQSAMQLLKFRSAAALEKDGAVPFTLWASLLRRCARDHHIDQAESLFLFIRKRFELSGEQKAELVEIMIRMFATLPQGDFASATSLFIEHVIRHPPGEPRVEPNATFYNLLIRAADTRNAAMMTFLEACAAGIDMNIETFEALCRSNRFGTISSLSKKLPHGYQASKLDQQIRIPADADAHLRREEAMRLRGKPLVDSTGEVD</sequence>
<dbReference type="GeneID" id="92382813"/>
<evidence type="ECO:0000313" key="1">
    <source>
        <dbReference type="EMBL" id="SCU66222.1"/>
    </source>
</evidence>
<dbReference type="VEuPathDB" id="TriTrypDB:TEOVI_000887900"/>
<gene>
    <name evidence="1" type="ORF">TEOVI_000887900</name>
</gene>
<dbReference type="RefSeq" id="XP_067077689.1">
    <property type="nucleotide sequence ID" value="XM_067221588.1"/>
</dbReference>
<evidence type="ECO:0000313" key="2">
    <source>
        <dbReference type="Proteomes" id="UP000195570"/>
    </source>
</evidence>
<dbReference type="Gene3D" id="1.25.40.10">
    <property type="entry name" value="Tetratricopeptide repeat domain"/>
    <property type="match status" value="1"/>
</dbReference>
<dbReference type="Proteomes" id="UP000195570">
    <property type="component" value="Unassembled WGS sequence"/>
</dbReference>